<feature type="domain" description="Helicase ATP-binding" evidence="2">
    <location>
        <begin position="185"/>
        <end position="385"/>
    </location>
</feature>
<dbReference type="PANTHER" id="PTHR47396:SF1">
    <property type="entry name" value="ATP-DEPENDENT HELICASE IRC3-RELATED"/>
    <property type="match status" value="1"/>
</dbReference>
<dbReference type="EMBL" id="NOWI01000002">
    <property type="protein sequence ID" value="RFT46394.1"/>
    <property type="molecule type" value="Genomic_DNA"/>
</dbReference>
<evidence type="ECO:0000313" key="4">
    <source>
        <dbReference type="Proteomes" id="UP000259211"/>
    </source>
</evidence>
<dbReference type="SUPFAM" id="SSF52540">
    <property type="entry name" value="P-loop containing nucleoside triphosphate hydrolases"/>
    <property type="match status" value="2"/>
</dbReference>
<dbReference type="InterPro" id="IPR039442">
    <property type="entry name" value="Mrr-like_dom"/>
</dbReference>
<dbReference type="InterPro" id="IPR011856">
    <property type="entry name" value="tRNA_endonuc-like_dom_sf"/>
</dbReference>
<dbReference type="Pfam" id="PF18135">
    <property type="entry name" value="Type_ISP_C"/>
    <property type="match status" value="1"/>
</dbReference>
<gene>
    <name evidence="3" type="ORF">CHT91_02240</name>
</gene>
<dbReference type="Pfam" id="PF04851">
    <property type="entry name" value="ResIII"/>
    <property type="match status" value="1"/>
</dbReference>
<dbReference type="Pfam" id="PF22240">
    <property type="entry name" value="ISP_coupler"/>
    <property type="match status" value="1"/>
</dbReference>
<dbReference type="GO" id="GO:0003677">
    <property type="term" value="F:DNA binding"/>
    <property type="evidence" value="ECO:0007669"/>
    <property type="project" value="InterPro"/>
</dbReference>
<dbReference type="GO" id="GO:0005524">
    <property type="term" value="F:ATP binding"/>
    <property type="evidence" value="ECO:0007669"/>
    <property type="project" value="InterPro"/>
</dbReference>
<dbReference type="SMART" id="SM00490">
    <property type="entry name" value="HELICc"/>
    <property type="match status" value="1"/>
</dbReference>
<dbReference type="InterPro" id="IPR053980">
    <property type="entry name" value="ISP_coupler"/>
</dbReference>
<dbReference type="InterPro" id="IPR006935">
    <property type="entry name" value="Helicase/UvrB_N"/>
</dbReference>
<dbReference type="Pfam" id="PF13156">
    <property type="entry name" value="Mrr_cat_2"/>
    <property type="match status" value="1"/>
</dbReference>
<dbReference type="PANTHER" id="PTHR47396">
    <property type="entry name" value="TYPE I RESTRICTION ENZYME ECOKI R PROTEIN"/>
    <property type="match status" value="1"/>
</dbReference>
<dbReference type="SMART" id="SM00487">
    <property type="entry name" value="DEXDc"/>
    <property type="match status" value="1"/>
</dbReference>
<protein>
    <submittedName>
        <fullName evidence="3">Damage-inducible protein</fullName>
    </submittedName>
</protein>
<evidence type="ECO:0000313" key="3">
    <source>
        <dbReference type="EMBL" id="RFT46394.1"/>
    </source>
</evidence>
<organism evidence="3 4">
    <name type="scientific">Cutibacterium avidum</name>
    <dbReference type="NCBI Taxonomy" id="33010"/>
    <lineage>
        <taxon>Bacteria</taxon>
        <taxon>Bacillati</taxon>
        <taxon>Actinomycetota</taxon>
        <taxon>Actinomycetes</taxon>
        <taxon>Propionibacteriales</taxon>
        <taxon>Propionibacteriaceae</taxon>
        <taxon>Cutibacterium</taxon>
    </lineage>
</organism>
<dbReference type="SUPFAM" id="SSF53335">
    <property type="entry name" value="S-adenosyl-L-methionine-dependent methyltransferases"/>
    <property type="match status" value="1"/>
</dbReference>
<name>A0A3E2DM75_9ACTN</name>
<dbReference type="RefSeq" id="WP_117188524.1">
    <property type="nucleotide sequence ID" value="NZ_NOWI01000002.1"/>
</dbReference>
<dbReference type="Gene3D" id="3.40.50.150">
    <property type="entry name" value="Vaccinia Virus protein VP39"/>
    <property type="match status" value="1"/>
</dbReference>
<evidence type="ECO:0000256" key="1">
    <source>
        <dbReference type="SAM" id="MobiDB-lite"/>
    </source>
</evidence>
<sequence>MAKRTSIHDVIERFRAEPSSTERGTQFEELMVSYFETDPTLASEYDEVTTWPRWEHNEHTHDSGIDLVAHNRHTGRWTAIQCKFYDRGHYLQKQDIDSFFTASGRAWDQIWFDNRIIISTTDHWSRNAEKALEHQSLPVQRIGLAEIAESPIDWMFTPESLSYEPRKAVRYGLRPHQKEALEKIQEGFQNHDRGKWISACGTGKTFTSLKLAERRCADNDGHLKVLFLAPSIALVSQTLREWMAQSQTRIRPMVVCSDTKASRKTEDITTYDIPLPTTDAARLAEQMKASGRRGKQMTVVFSTYQSIDVVARAQRESREQFDLILCDEAHRTTGVTLPGGADESAFVKVHDNDYLPATKRLYMTATPRIYGEESKRKAADHSAVVASMDDETVYGPQFHRLGFGEAVERNLLTDYKVMILCVDNESVSGGLQSALADEDHELSLDDAAKIVGCWNGLAKRTADMDFGPDPVPMRRAVAFAQNIKASKAFAQTFPAVVEDLHTDPDMPDLEVAVHHVDGTMNALTREDELSWLKSPGVEESECRILSNARCLSEGVDVPALDAVLFLSPRNSLVDVVQSVGRVMRKAPGKEFGYIILPVAIDASESPDEAMRNNKRFKVVWDVLNALRSHDDRFKAMVNSIDLDKSTKGRIGIEVFGSDGASEERSEKAQQALGQQFPLFSTQLKDAILARIVKKVGEREYWENWADDVVHIHANQVTRITSLLTRARAEDDELADAFRAFHEGLRANINESISEADAIDMLSQHLITQPVFEALFPTGSFARNNPVSATMQTMIGLLEDAGLQAETAALESFYASVRRSAQGVTTTAGRQTVIHRLYEQFFRKAFPKQSSSLGVVYTPVEIVDFILRSADDVCRAQFGYGLTDTDVHVQDPFTGTGTFIVRLLESGIIRPEDLGRKYDRELWANEIMLLAYYIACVNIETTYQTLTQAQMDEIVDQQFASRPAAETGPGGEIPSTEGEQSEGRASQEAPSARYTPFPGATLTDTFQITEKGDRADTSLIPANNERIERQLAAPIQVIVGNPPYSAGQSSANDDNANLHYPTLDARIGQTYAARSTATNKNSLYDSYIRAFRWASDRIGEQGVVAFVSNNGWVDGNTADGIRQTLVDEFTQIWVYNLRGNQRTAGETSRREGGKVFGSGARTGVAVLIAAKQPGVAGCQLHYHGVPDYQSREEKLADIDEATLASVPWRSITPNEAGDWINQRNPIFDTFPALGIKGKSETTCPIFQLFSAGLKTNRDAWCYNFSRASVNGNMSRMVENYNAQAVGADIDNDPTKISWSSDLLADARKGRTHEFRKHRIYLGSYRPFTKQYAYFDRPLNERVYQLEKIFPTPQHGNVGFGVIESGARSPFSVLMQNALPDSKTYVDAAQFFPRWTYEKVSADDGLFAASSGEVDEYGYRRLDNITDEILAVYREKFGPQVSKDDIFHYVYGVLHSQQYREVFAADLKRMLPRIPLAASSAGFQTFVDAGRALADLHVNYETVDPYPLHESTHPLDVDEWELYRVTKMRWEDKTTRKAIIYNGYLTLSDIPAAVHEYRLGSRSGLEWLIDRYQVKTDKASGIVNDPNDWCREHDDPRYIVDLVKRVTRVSVETMDIVRSLPELPI</sequence>
<dbReference type="InterPro" id="IPR014001">
    <property type="entry name" value="Helicase_ATP-bd"/>
</dbReference>
<dbReference type="InterPro" id="IPR002052">
    <property type="entry name" value="DNA_methylase_N6_adenine_CS"/>
</dbReference>
<dbReference type="Pfam" id="PF00271">
    <property type="entry name" value="Helicase_C"/>
    <property type="match status" value="1"/>
</dbReference>
<dbReference type="GO" id="GO:0008168">
    <property type="term" value="F:methyltransferase activity"/>
    <property type="evidence" value="ECO:0007669"/>
    <property type="project" value="InterPro"/>
</dbReference>
<dbReference type="GO" id="GO:0016787">
    <property type="term" value="F:hydrolase activity"/>
    <property type="evidence" value="ECO:0007669"/>
    <property type="project" value="InterPro"/>
</dbReference>
<accession>A0A3E2DM75</accession>
<dbReference type="CDD" id="cd18785">
    <property type="entry name" value="SF2_C"/>
    <property type="match status" value="1"/>
</dbReference>
<proteinExistence type="predicted"/>
<dbReference type="InterPro" id="IPR050742">
    <property type="entry name" value="Helicase_Restrict-Modif_Enz"/>
</dbReference>
<dbReference type="InterPro" id="IPR029063">
    <property type="entry name" value="SAM-dependent_MTases_sf"/>
</dbReference>
<dbReference type="GO" id="GO:0005829">
    <property type="term" value="C:cytosol"/>
    <property type="evidence" value="ECO:0007669"/>
    <property type="project" value="TreeGrafter"/>
</dbReference>
<dbReference type="InterPro" id="IPR011335">
    <property type="entry name" value="Restrct_endonuc-II-like"/>
</dbReference>
<dbReference type="PRINTS" id="PR00507">
    <property type="entry name" value="N12N6MTFRASE"/>
</dbReference>
<dbReference type="Gene3D" id="3.40.1350.10">
    <property type="match status" value="1"/>
</dbReference>
<dbReference type="Gene3D" id="3.40.50.300">
    <property type="entry name" value="P-loop containing nucleotide triphosphate hydrolases"/>
    <property type="match status" value="2"/>
</dbReference>
<dbReference type="PROSITE" id="PS00092">
    <property type="entry name" value="N6_MTASE"/>
    <property type="match status" value="1"/>
</dbReference>
<dbReference type="PROSITE" id="PS51192">
    <property type="entry name" value="HELICASE_ATP_BIND_1"/>
    <property type="match status" value="1"/>
</dbReference>
<evidence type="ECO:0000259" key="2">
    <source>
        <dbReference type="PROSITE" id="PS51192"/>
    </source>
</evidence>
<dbReference type="InterPro" id="IPR027417">
    <property type="entry name" value="P-loop_NTPase"/>
</dbReference>
<dbReference type="SUPFAM" id="SSF52980">
    <property type="entry name" value="Restriction endonuclease-like"/>
    <property type="match status" value="1"/>
</dbReference>
<dbReference type="CDD" id="cd22333">
    <property type="entry name" value="LlaBIII_nuclease-like"/>
    <property type="match status" value="1"/>
</dbReference>
<comment type="caution">
    <text evidence="3">The sequence shown here is derived from an EMBL/GenBank/DDBJ whole genome shotgun (WGS) entry which is preliminary data.</text>
</comment>
<dbReference type="InterPro" id="IPR041635">
    <property type="entry name" value="Type_ISP_LLaBIII_C"/>
</dbReference>
<dbReference type="InterPro" id="IPR001650">
    <property type="entry name" value="Helicase_C-like"/>
</dbReference>
<feature type="region of interest" description="Disordered" evidence="1">
    <location>
        <begin position="960"/>
        <end position="999"/>
    </location>
</feature>
<dbReference type="Proteomes" id="UP000259211">
    <property type="component" value="Unassembled WGS sequence"/>
</dbReference>
<reference evidence="3 4" key="1">
    <citation type="submission" date="2017-07" db="EMBL/GenBank/DDBJ databases">
        <authorList>
            <person name="Sun Z.S."/>
            <person name="Albrecht U."/>
            <person name="Echele G."/>
            <person name="Lee C.C."/>
        </authorList>
    </citation>
    <scope>NUCLEOTIDE SEQUENCE [LARGE SCALE GENOMIC DNA]</scope>
    <source>
        <strain evidence="3 4">P16-029</strain>
    </source>
</reference>
<dbReference type="GO" id="GO:0032259">
    <property type="term" value="P:methylation"/>
    <property type="evidence" value="ECO:0007669"/>
    <property type="project" value="InterPro"/>
</dbReference>